<keyword evidence="1" id="KW-0964">Secreted</keyword>
<dbReference type="InterPro" id="IPR000400">
    <property type="entry name" value="Glyco_hydro_46"/>
</dbReference>
<dbReference type="CDD" id="cd00978">
    <property type="entry name" value="chitosanase_GH46"/>
    <property type="match status" value="1"/>
</dbReference>
<sequence>MNREATVTATVMAALLTLGGCTANAGPTATASGAASSVPTTASAAPSSAAAAPGLDDPAKKEIAMELVSSAENSTLDWKAQYAYLEDIKDGRGYTGGIIGFCSGTGDMLELVQAYQAAAGPDDAAAADLAKYLPALKKVNNSASHAGLGAGFEKAWKAAAADPVFQQAQDAERDRVYFDPAVSQAKADGLGTLGQFVYYDAMVMHGPGDDAASFGGIRAAAMKKVQPPSQGGDEKKYLLAFFTARIAVMKTEEAHADTSRIDDAQRVFLAAGNLNLDPPLVWKTYGDTYHIP</sequence>
<dbReference type="InterPro" id="IPR023346">
    <property type="entry name" value="Lysozyme-like_dom_sf"/>
</dbReference>
<dbReference type="Gene3D" id="1.20.141.10">
    <property type="entry name" value="Chitosanase, subunit A, domain 1"/>
    <property type="match status" value="1"/>
</dbReference>
<comment type="function">
    <text evidence="1">Aids in the defense against invading fungal pathogens by degrading their cell wall chitosan.</text>
</comment>
<dbReference type="EMBL" id="PDJC01000001">
    <property type="protein sequence ID" value="PFG15538.1"/>
    <property type="molecule type" value="Genomic_DNA"/>
</dbReference>
<evidence type="ECO:0000256" key="2">
    <source>
        <dbReference type="PIRSR" id="PIRSR036551-1"/>
    </source>
</evidence>
<evidence type="ECO:0000256" key="3">
    <source>
        <dbReference type="SAM" id="SignalP"/>
    </source>
</evidence>
<reference evidence="4 5" key="1">
    <citation type="submission" date="2017-10" db="EMBL/GenBank/DDBJ databases">
        <title>Sequencing the genomes of 1000 actinobacteria strains.</title>
        <authorList>
            <person name="Klenk H.-P."/>
        </authorList>
    </citation>
    <scope>NUCLEOTIDE SEQUENCE [LARGE SCALE GENOMIC DNA]</scope>
    <source>
        <strain evidence="4 5">DSM 15597</strain>
    </source>
</reference>
<proteinExistence type="inferred from homology"/>
<feature type="chain" id="PRO_5013264606" description="Chitosanase" evidence="3">
    <location>
        <begin position="26"/>
        <end position="292"/>
    </location>
</feature>
<comment type="caution">
    <text evidence="4">The sequence shown here is derived from an EMBL/GenBank/DDBJ whole genome shotgun (WGS) entry which is preliminary data.</text>
</comment>
<dbReference type="SUPFAM" id="SSF53955">
    <property type="entry name" value="Lysozyme-like"/>
    <property type="match status" value="1"/>
</dbReference>
<feature type="signal peptide" evidence="3">
    <location>
        <begin position="1"/>
        <end position="25"/>
    </location>
</feature>
<dbReference type="EC" id="3.2.1.132" evidence="1"/>
<comment type="subcellular location">
    <subcellularLocation>
        <location evidence="1">Secreted</location>
    </subcellularLocation>
</comment>
<dbReference type="PIRSF" id="PIRSF036551">
    <property type="entry name" value="Chitosanase"/>
    <property type="match status" value="1"/>
</dbReference>
<organism evidence="4 5">
    <name type="scientific">Propionicimonas paludicola</name>
    <dbReference type="NCBI Taxonomy" id="185243"/>
    <lineage>
        <taxon>Bacteria</taxon>
        <taxon>Bacillati</taxon>
        <taxon>Actinomycetota</taxon>
        <taxon>Actinomycetes</taxon>
        <taxon>Propionibacteriales</taxon>
        <taxon>Nocardioidaceae</taxon>
        <taxon>Propionicimonas</taxon>
    </lineage>
</organism>
<evidence type="ECO:0000313" key="4">
    <source>
        <dbReference type="EMBL" id="PFG15538.1"/>
    </source>
</evidence>
<name>A0A2A9CMJ3_9ACTN</name>
<protein>
    <recommendedName>
        <fullName evidence="1">Chitosanase</fullName>
        <ecNumber evidence="1">3.2.1.132</ecNumber>
    </recommendedName>
</protein>
<dbReference type="RefSeq" id="WP_281255343.1">
    <property type="nucleotide sequence ID" value="NZ_PDJC01000001.1"/>
</dbReference>
<dbReference type="Pfam" id="PF01374">
    <property type="entry name" value="Glyco_hydro_46"/>
    <property type="match status" value="1"/>
</dbReference>
<evidence type="ECO:0000313" key="5">
    <source>
        <dbReference type="Proteomes" id="UP000226079"/>
    </source>
</evidence>
<feature type="active site" description="Proton donor" evidence="2">
    <location>
        <position position="72"/>
    </location>
</feature>
<gene>
    <name evidence="4" type="ORF">ATK74_0058</name>
</gene>
<dbReference type="GO" id="GO:0005576">
    <property type="term" value="C:extracellular region"/>
    <property type="evidence" value="ECO:0007669"/>
    <property type="project" value="UniProtKB-SubCell"/>
</dbReference>
<comment type="catalytic activity">
    <reaction evidence="1">
        <text>Endohydrolysis of beta-(1-&gt;4)-linkages between D-glucosamine residues in a partly acetylated chitosan.</text>
        <dbReference type="EC" id="3.2.1.132"/>
    </reaction>
</comment>
<dbReference type="PROSITE" id="PS60000">
    <property type="entry name" value="CHITOSANASE_46_80"/>
    <property type="match status" value="1"/>
</dbReference>
<feature type="active site" description="Nucleophile" evidence="2">
    <location>
        <position position="90"/>
    </location>
</feature>
<dbReference type="AlphaFoldDB" id="A0A2A9CMJ3"/>
<dbReference type="InterPro" id="IPR023099">
    <property type="entry name" value="Glyco_hydro_46_N"/>
</dbReference>
<dbReference type="GO" id="GO:0016977">
    <property type="term" value="F:chitosanase activity"/>
    <property type="evidence" value="ECO:0007669"/>
    <property type="project" value="UniProtKB-UniRule"/>
</dbReference>
<dbReference type="PROSITE" id="PS51257">
    <property type="entry name" value="PROKAR_LIPOPROTEIN"/>
    <property type="match status" value="1"/>
</dbReference>
<dbReference type="Proteomes" id="UP000226079">
    <property type="component" value="Unassembled WGS sequence"/>
</dbReference>
<keyword evidence="3" id="KW-0732">Signal</keyword>
<evidence type="ECO:0000256" key="1">
    <source>
        <dbReference type="PIRNR" id="PIRNR036551"/>
    </source>
</evidence>
<dbReference type="Gene3D" id="3.30.386.10">
    <property type="entry name" value="Chitosanase, subunit A, domain 2"/>
    <property type="match status" value="1"/>
</dbReference>
<keyword evidence="1" id="KW-0326">Glycosidase</keyword>
<keyword evidence="5" id="KW-1185">Reference proteome</keyword>
<comment type="similarity">
    <text evidence="1">Belongs to the glycosyl hydrolase 46 family.</text>
</comment>
<keyword evidence="1" id="KW-0378">Hydrolase</keyword>
<dbReference type="GO" id="GO:0005975">
    <property type="term" value="P:carbohydrate metabolic process"/>
    <property type="evidence" value="ECO:0007669"/>
    <property type="project" value="UniProtKB-UniRule"/>
</dbReference>
<accession>A0A2A9CMJ3</accession>